<evidence type="ECO:0008006" key="4">
    <source>
        <dbReference type="Google" id="ProtNLM"/>
    </source>
</evidence>
<dbReference type="Proteomes" id="UP000076407">
    <property type="component" value="Unassembled WGS sequence"/>
</dbReference>
<accession>A0A182XRQ9</accession>
<dbReference type="VEuPathDB" id="VectorBase:AQUA014529"/>
<keyword evidence="1" id="KW-0732">Signal</keyword>
<proteinExistence type="predicted"/>
<keyword evidence="3" id="KW-1185">Reference proteome</keyword>
<evidence type="ECO:0000313" key="3">
    <source>
        <dbReference type="Proteomes" id="UP000076407"/>
    </source>
</evidence>
<organism evidence="2 3">
    <name type="scientific">Anopheles quadriannulatus</name>
    <name type="common">Mosquito</name>
    <dbReference type="NCBI Taxonomy" id="34691"/>
    <lineage>
        <taxon>Eukaryota</taxon>
        <taxon>Metazoa</taxon>
        <taxon>Ecdysozoa</taxon>
        <taxon>Arthropoda</taxon>
        <taxon>Hexapoda</taxon>
        <taxon>Insecta</taxon>
        <taxon>Pterygota</taxon>
        <taxon>Neoptera</taxon>
        <taxon>Endopterygota</taxon>
        <taxon>Diptera</taxon>
        <taxon>Nematocera</taxon>
        <taxon>Culicoidea</taxon>
        <taxon>Culicidae</taxon>
        <taxon>Anophelinae</taxon>
        <taxon>Anopheles</taxon>
    </lineage>
</organism>
<feature type="chain" id="PRO_5008143439" description="Secreted protein" evidence="1">
    <location>
        <begin position="24"/>
        <end position="170"/>
    </location>
</feature>
<protein>
    <recommendedName>
        <fullName evidence="4">Secreted protein</fullName>
    </recommendedName>
</protein>
<reference evidence="2" key="1">
    <citation type="submission" date="2020-05" db="UniProtKB">
        <authorList>
            <consortium name="EnsemblMetazoa"/>
        </authorList>
    </citation>
    <scope>IDENTIFICATION</scope>
    <source>
        <strain evidence="2">SANGQUA</strain>
    </source>
</reference>
<name>A0A182XRQ9_ANOQN</name>
<evidence type="ECO:0000256" key="1">
    <source>
        <dbReference type="SAM" id="SignalP"/>
    </source>
</evidence>
<feature type="signal peptide" evidence="1">
    <location>
        <begin position="1"/>
        <end position="23"/>
    </location>
</feature>
<evidence type="ECO:0000313" key="2">
    <source>
        <dbReference type="EnsemblMetazoa" id="AQUA014529-PA"/>
    </source>
</evidence>
<dbReference type="AlphaFoldDB" id="A0A182XRQ9"/>
<sequence>MFALLPLLPLLLDQLLHRRTVHGELTPMLLLVLPAHLQQLGLNFRQLAADASPLLFLLQQLAAPVVVARRVVRFVLERLHPVPHLLPLQHHLEDLFIFAIKLLQTVQLELVQLQHVLVVVLPVERGEPGTLVLRLHAPVPPFDDFEPGALHERFHVFPPQRFAPVVLGEQ</sequence>
<dbReference type="EnsemblMetazoa" id="AQUA014529-RA">
    <property type="protein sequence ID" value="AQUA014529-PA"/>
    <property type="gene ID" value="AQUA014529"/>
</dbReference>